<dbReference type="InterPro" id="IPR003790">
    <property type="entry name" value="GHL10"/>
</dbReference>
<proteinExistence type="predicted"/>
<keyword evidence="2" id="KW-0812">Transmembrane</keyword>
<reference key="2">
    <citation type="submission" date="2011-04" db="EMBL/GenBank/DDBJ databases">
        <title>Complete sequence of chromosome of Haliscomenobacter hydrossis DSM 1100.</title>
        <authorList>
            <consortium name="US DOE Joint Genome Institute (JGI-PGF)"/>
            <person name="Lucas S."/>
            <person name="Han J."/>
            <person name="Lapidus A."/>
            <person name="Bruce D."/>
            <person name="Goodwin L."/>
            <person name="Pitluck S."/>
            <person name="Peters L."/>
            <person name="Kyrpides N."/>
            <person name="Mavromatis K."/>
            <person name="Ivanova N."/>
            <person name="Ovchinnikova G."/>
            <person name="Pagani I."/>
            <person name="Daligault H."/>
            <person name="Detter J.C."/>
            <person name="Han C."/>
            <person name="Land M."/>
            <person name="Hauser L."/>
            <person name="Markowitz V."/>
            <person name="Cheng J.-F."/>
            <person name="Hugenholtz P."/>
            <person name="Woyke T."/>
            <person name="Wu D."/>
            <person name="Verbarg S."/>
            <person name="Frueling A."/>
            <person name="Brambilla E."/>
            <person name="Klenk H.-P."/>
            <person name="Eisen J.A."/>
        </authorList>
    </citation>
    <scope>NUCLEOTIDE SEQUENCE</scope>
    <source>
        <strain>DSM 1100</strain>
    </source>
</reference>
<dbReference type="Pfam" id="PF02638">
    <property type="entry name" value="GHL10"/>
    <property type="match status" value="1"/>
</dbReference>
<evidence type="ECO:0000256" key="2">
    <source>
        <dbReference type="SAM" id="Phobius"/>
    </source>
</evidence>
<dbReference type="InterPro" id="IPR017853">
    <property type="entry name" value="GH"/>
</dbReference>
<dbReference type="eggNOG" id="COG1649">
    <property type="taxonomic scope" value="Bacteria"/>
</dbReference>
<dbReference type="KEGG" id="hhy:Halhy_5309"/>
<keyword evidence="1" id="KW-0732">Signal</keyword>
<keyword evidence="2" id="KW-1133">Transmembrane helix</keyword>
<organism evidence="4 5">
    <name type="scientific">Haliscomenobacter hydrossis (strain ATCC 27775 / DSM 1100 / LMG 10767 / O)</name>
    <dbReference type="NCBI Taxonomy" id="760192"/>
    <lineage>
        <taxon>Bacteria</taxon>
        <taxon>Pseudomonadati</taxon>
        <taxon>Bacteroidota</taxon>
        <taxon>Saprospiria</taxon>
        <taxon>Saprospirales</taxon>
        <taxon>Haliscomenobacteraceae</taxon>
        <taxon>Haliscomenobacter</taxon>
    </lineage>
</organism>
<keyword evidence="2" id="KW-0472">Membrane</keyword>
<dbReference type="Gene3D" id="3.20.20.80">
    <property type="entry name" value="Glycosidases"/>
    <property type="match status" value="1"/>
</dbReference>
<dbReference type="Proteomes" id="UP000008461">
    <property type="component" value="Chromosome"/>
</dbReference>
<evidence type="ECO:0000313" key="5">
    <source>
        <dbReference type="Proteomes" id="UP000008461"/>
    </source>
</evidence>
<gene>
    <name evidence="4" type="ordered locus">Halhy_5309</name>
</gene>
<keyword evidence="5" id="KW-1185">Reference proteome</keyword>
<reference evidence="4 5" key="1">
    <citation type="journal article" date="2011" name="Stand. Genomic Sci.">
        <title>Complete genome sequence of Haliscomenobacter hydrossis type strain (O).</title>
        <authorList>
            <consortium name="US DOE Joint Genome Institute (JGI-PGF)"/>
            <person name="Daligault H."/>
            <person name="Lapidus A."/>
            <person name="Zeytun A."/>
            <person name="Nolan M."/>
            <person name="Lucas S."/>
            <person name="Del Rio T.G."/>
            <person name="Tice H."/>
            <person name="Cheng J.F."/>
            <person name="Tapia R."/>
            <person name="Han C."/>
            <person name="Goodwin L."/>
            <person name="Pitluck S."/>
            <person name="Liolios K."/>
            <person name="Pagani I."/>
            <person name="Ivanova N."/>
            <person name="Huntemann M."/>
            <person name="Mavromatis K."/>
            <person name="Mikhailova N."/>
            <person name="Pati A."/>
            <person name="Chen A."/>
            <person name="Palaniappan K."/>
            <person name="Land M."/>
            <person name="Hauser L."/>
            <person name="Brambilla E.M."/>
            <person name="Rohde M."/>
            <person name="Verbarg S."/>
            <person name="Goker M."/>
            <person name="Bristow J."/>
            <person name="Eisen J.A."/>
            <person name="Markowitz V."/>
            <person name="Hugenholtz P."/>
            <person name="Kyrpides N.C."/>
            <person name="Klenk H.P."/>
            <person name="Woyke T."/>
        </authorList>
    </citation>
    <scope>NUCLEOTIDE SEQUENCE [LARGE SCALE GENOMIC DNA]</scope>
    <source>
        <strain evidence="5">ATCC 27775 / DSM 1100 / LMG 10767 / O</strain>
    </source>
</reference>
<name>F4L7A7_HALH1</name>
<dbReference type="PANTHER" id="PTHR43405">
    <property type="entry name" value="GLYCOSYL HYDROLASE DIGH"/>
    <property type="match status" value="1"/>
</dbReference>
<dbReference type="EMBL" id="CP002691">
    <property type="protein sequence ID" value="AEE53134.1"/>
    <property type="molecule type" value="Genomic_DNA"/>
</dbReference>
<accession>F4L7A7</accession>
<evidence type="ECO:0000259" key="3">
    <source>
        <dbReference type="Pfam" id="PF02638"/>
    </source>
</evidence>
<evidence type="ECO:0000256" key="1">
    <source>
        <dbReference type="ARBA" id="ARBA00022729"/>
    </source>
</evidence>
<protein>
    <recommendedName>
        <fullName evidence="3">Glycosyl hydrolase-like 10 domain-containing protein</fullName>
    </recommendedName>
</protein>
<dbReference type="AlphaFoldDB" id="F4L7A7"/>
<dbReference type="SUPFAM" id="SSF51445">
    <property type="entry name" value="(Trans)glycosidases"/>
    <property type="match status" value="1"/>
</dbReference>
<dbReference type="STRING" id="760192.Halhy_5309"/>
<dbReference type="PANTHER" id="PTHR43405:SF1">
    <property type="entry name" value="GLYCOSYL HYDROLASE DIGH"/>
    <property type="match status" value="1"/>
</dbReference>
<dbReference type="HOGENOM" id="CLU_029517_1_1_10"/>
<sequence>MKDDKKKDCTFVLSLFSLFAFSFSLLVFHFSLFTFHFSLFTFKPMRFFLILFFTTLAFSLQAQAPYGEIRGVWLTAAGTDALDSRENIQKAVANCKEAGINNIYVATWNRGYTLYPSAIMMERFGIALDPKYGKRDPLKELIEEAHAEKIKVHAWFEYGFACAYGDSGSYLLKKYPYYAAIGADGKQVQKNGFTWMNAFHPLVQNFMKSLVLEVVQKYDLDGIQGDDRMPAVPSTAGYDLYTVNAYKKEHDGLAPPSNHLDSSWIQWRAKRLNAFGKDLYQSAKALKPNLLVSMAPSIYPWSLQEYLQDWPTWLHEGYVDYVIVQLYRYKLDEYEKILQETLQHAGDKKDRVYAGVLSSLGGGYLATPELLKGMVALNRKYGLPGEVFFYYGGMEKQGKFFKRY</sequence>
<dbReference type="InterPro" id="IPR052177">
    <property type="entry name" value="Divisome_Glycosyl_Hydrolase"/>
</dbReference>
<feature type="transmembrane region" description="Helical" evidence="2">
    <location>
        <begin position="12"/>
        <end position="33"/>
    </location>
</feature>
<feature type="domain" description="Glycosyl hydrolase-like 10" evidence="3">
    <location>
        <begin position="68"/>
        <end position="356"/>
    </location>
</feature>
<evidence type="ECO:0000313" key="4">
    <source>
        <dbReference type="EMBL" id="AEE53134.1"/>
    </source>
</evidence>